<keyword evidence="4" id="KW-1185">Reference proteome</keyword>
<evidence type="ECO:0000256" key="2">
    <source>
        <dbReference type="SAM" id="SignalP"/>
    </source>
</evidence>
<evidence type="ECO:0000313" key="4">
    <source>
        <dbReference type="Proteomes" id="UP001397290"/>
    </source>
</evidence>
<evidence type="ECO:0000313" key="3">
    <source>
        <dbReference type="EMBL" id="KAK8141875.1"/>
    </source>
</evidence>
<organism evidence="3 4">
    <name type="scientific">Beauveria asiatica</name>
    <dbReference type="NCBI Taxonomy" id="1069075"/>
    <lineage>
        <taxon>Eukaryota</taxon>
        <taxon>Fungi</taxon>
        <taxon>Dikarya</taxon>
        <taxon>Ascomycota</taxon>
        <taxon>Pezizomycotina</taxon>
        <taxon>Sordariomycetes</taxon>
        <taxon>Hypocreomycetidae</taxon>
        <taxon>Hypocreales</taxon>
        <taxon>Cordycipitaceae</taxon>
        <taxon>Beauveria</taxon>
    </lineage>
</organism>
<feature type="region of interest" description="Disordered" evidence="1">
    <location>
        <begin position="48"/>
        <end position="71"/>
    </location>
</feature>
<gene>
    <name evidence="3" type="ORF">G3M48_009737</name>
</gene>
<sequence>MKSQFILSGLIGLAGLVSAGRSSQSGDAFLRRHMPEFQTTHHMRRRAVAAAEPKNQTGEVLPPRFRDNGTE</sequence>
<comment type="caution">
    <text evidence="3">The sequence shown here is derived from an EMBL/GenBank/DDBJ whole genome shotgun (WGS) entry which is preliminary data.</text>
</comment>
<feature type="chain" id="PRO_5043878107" evidence="2">
    <location>
        <begin position="20"/>
        <end position="71"/>
    </location>
</feature>
<name>A0AAW0RIK7_9HYPO</name>
<dbReference type="EMBL" id="JAAHCF010000819">
    <property type="protein sequence ID" value="KAK8141875.1"/>
    <property type="molecule type" value="Genomic_DNA"/>
</dbReference>
<feature type="non-terminal residue" evidence="3">
    <location>
        <position position="71"/>
    </location>
</feature>
<dbReference type="AlphaFoldDB" id="A0AAW0RIK7"/>
<reference evidence="3 4" key="1">
    <citation type="submission" date="2020-02" db="EMBL/GenBank/DDBJ databases">
        <title>Comparative genomics of the hypocrealean fungal genus Beauvera.</title>
        <authorList>
            <person name="Showalter D.N."/>
            <person name="Bushley K.E."/>
            <person name="Rehner S.A."/>
        </authorList>
    </citation>
    <scope>NUCLEOTIDE SEQUENCE [LARGE SCALE GENOMIC DNA]</scope>
    <source>
        <strain evidence="3 4">ARSEF4384</strain>
    </source>
</reference>
<keyword evidence="2" id="KW-0732">Signal</keyword>
<dbReference type="Proteomes" id="UP001397290">
    <property type="component" value="Unassembled WGS sequence"/>
</dbReference>
<accession>A0AAW0RIK7</accession>
<protein>
    <submittedName>
        <fullName evidence="3">Uncharacterized protein</fullName>
    </submittedName>
</protein>
<feature type="signal peptide" evidence="2">
    <location>
        <begin position="1"/>
        <end position="19"/>
    </location>
</feature>
<evidence type="ECO:0000256" key="1">
    <source>
        <dbReference type="SAM" id="MobiDB-lite"/>
    </source>
</evidence>
<proteinExistence type="predicted"/>